<sequence length="198" mass="20926">MKSVMLVLLVACLAGIEAFTGSITPRKHVLAVSSKRNMRPLMSADEGSATQRSPFLAPLAIADAELNVASGMRRRRMSEQRVYGSRRSKEGRKKATVGVKETAGVGALLGFMAAGPVGALAGAVGSAMFSKKDNMAGETVRTAARAANVLWEASGEVTGAVSKSPVGSMMREGLRSMDGAIDNLDESLSKKKRRRRKS</sequence>
<protein>
    <submittedName>
        <fullName evidence="2 3">Uncharacterized protein</fullName>
    </submittedName>
</protein>
<keyword evidence="1" id="KW-0732">Signal</keyword>
<evidence type="ECO:0000313" key="4">
    <source>
        <dbReference type="Proteomes" id="UP000011087"/>
    </source>
</evidence>
<dbReference type="EMBL" id="JH993020">
    <property type="protein sequence ID" value="EKX41971.1"/>
    <property type="molecule type" value="Genomic_DNA"/>
</dbReference>
<dbReference type="KEGG" id="gtt:GUITHDRAFT_153715"/>
<name>L1J0E3_GUITC</name>
<dbReference type="AlphaFoldDB" id="L1J0E3"/>
<gene>
    <name evidence="2" type="ORF">GUITHDRAFT_153715</name>
</gene>
<organism evidence="2">
    <name type="scientific">Guillardia theta (strain CCMP2712)</name>
    <name type="common">Cryptophyte</name>
    <dbReference type="NCBI Taxonomy" id="905079"/>
    <lineage>
        <taxon>Eukaryota</taxon>
        <taxon>Cryptophyceae</taxon>
        <taxon>Pyrenomonadales</taxon>
        <taxon>Geminigeraceae</taxon>
        <taxon>Guillardia</taxon>
    </lineage>
</organism>
<dbReference type="EnsemblProtists" id="EKX41971">
    <property type="protein sequence ID" value="EKX41971"/>
    <property type="gene ID" value="GUITHDRAFT_153715"/>
</dbReference>
<reference evidence="2 4" key="1">
    <citation type="journal article" date="2012" name="Nature">
        <title>Algal genomes reveal evolutionary mosaicism and the fate of nucleomorphs.</title>
        <authorList>
            <consortium name="DOE Joint Genome Institute"/>
            <person name="Curtis B.A."/>
            <person name="Tanifuji G."/>
            <person name="Burki F."/>
            <person name="Gruber A."/>
            <person name="Irimia M."/>
            <person name="Maruyama S."/>
            <person name="Arias M.C."/>
            <person name="Ball S.G."/>
            <person name="Gile G.H."/>
            <person name="Hirakawa Y."/>
            <person name="Hopkins J.F."/>
            <person name="Kuo A."/>
            <person name="Rensing S.A."/>
            <person name="Schmutz J."/>
            <person name="Symeonidi A."/>
            <person name="Elias M."/>
            <person name="Eveleigh R.J."/>
            <person name="Herman E.K."/>
            <person name="Klute M.J."/>
            <person name="Nakayama T."/>
            <person name="Obornik M."/>
            <person name="Reyes-Prieto A."/>
            <person name="Armbrust E.V."/>
            <person name="Aves S.J."/>
            <person name="Beiko R.G."/>
            <person name="Coutinho P."/>
            <person name="Dacks J.B."/>
            <person name="Durnford D.G."/>
            <person name="Fast N.M."/>
            <person name="Green B.R."/>
            <person name="Grisdale C.J."/>
            <person name="Hempel F."/>
            <person name="Henrissat B."/>
            <person name="Hoppner M.P."/>
            <person name="Ishida K."/>
            <person name="Kim E."/>
            <person name="Koreny L."/>
            <person name="Kroth P.G."/>
            <person name="Liu Y."/>
            <person name="Malik S.B."/>
            <person name="Maier U.G."/>
            <person name="McRose D."/>
            <person name="Mock T."/>
            <person name="Neilson J.A."/>
            <person name="Onodera N.T."/>
            <person name="Poole A.M."/>
            <person name="Pritham E.J."/>
            <person name="Richards T.A."/>
            <person name="Rocap G."/>
            <person name="Roy S.W."/>
            <person name="Sarai C."/>
            <person name="Schaack S."/>
            <person name="Shirato S."/>
            <person name="Slamovits C.H."/>
            <person name="Spencer D.F."/>
            <person name="Suzuki S."/>
            <person name="Worden A.Z."/>
            <person name="Zauner S."/>
            <person name="Barry K."/>
            <person name="Bell C."/>
            <person name="Bharti A.K."/>
            <person name="Crow J.A."/>
            <person name="Grimwood J."/>
            <person name="Kramer R."/>
            <person name="Lindquist E."/>
            <person name="Lucas S."/>
            <person name="Salamov A."/>
            <person name="McFadden G.I."/>
            <person name="Lane C.E."/>
            <person name="Keeling P.J."/>
            <person name="Gray M.W."/>
            <person name="Grigoriev I.V."/>
            <person name="Archibald J.M."/>
        </authorList>
    </citation>
    <scope>NUCLEOTIDE SEQUENCE</scope>
    <source>
        <strain evidence="2 4">CCMP2712</strain>
    </source>
</reference>
<reference evidence="3" key="3">
    <citation type="submission" date="2016-03" db="UniProtKB">
        <authorList>
            <consortium name="EnsemblProtists"/>
        </authorList>
    </citation>
    <scope>IDENTIFICATION</scope>
</reference>
<reference evidence="4" key="2">
    <citation type="submission" date="2012-11" db="EMBL/GenBank/DDBJ databases">
        <authorList>
            <person name="Kuo A."/>
            <person name="Curtis B.A."/>
            <person name="Tanifuji G."/>
            <person name="Burki F."/>
            <person name="Gruber A."/>
            <person name="Irimia M."/>
            <person name="Maruyama S."/>
            <person name="Arias M.C."/>
            <person name="Ball S.G."/>
            <person name="Gile G.H."/>
            <person name="Hirakawa Y."/>
            <person name="Hopkins J.F."/>
            <person name="Rensing S.A."/>
            <person name="Schmutz J."/>
            <person name="Symeonidi A."/>
            <person name="Elias M."/>
            <person name="Eveleigh R.J."/>
            <person name="Herman E.K."/>
            <person name="Klute M.J."/>
            <person name="Nakayama T."/>
            <person name="Obornik M."/>
            <person name="Reyes-Prieto A."/>
            <person name="Armbrust E.V."/>
            <person name="Aves S.J."/>
            <person name="Beiko R.G."/>
            <person name="Coutinho P."/>
            <person name="Dacks J.B."/>
            <person name="Durnford D.G."/>
            <person name="Fast N.M."/>
            <person name="Green B.R."/>
            <person name="Grisdale C."/>
            <person name="Hempe F."/>
            <person name="Henrissat B."/>
            <person name="Hoppner M.P."/>
            <person name="Ishida K.-I."/>
            <person name="Kim E."/>
            <person name="Koreny L."/>
            <person name="Kroth P.G."/>
            <person name="Liu Y."/>
            <person name="Malik S.-B."/>
            <person name="Maier U.G."/>
            <person name="McRose D."/>
            <person name="Mock T."/>
            <person name="Neilson J.A."/>
            <person name="Onodera N.T."/>
            <person name="Poole A.M."/>
            <person name="Pritham E.J."/>
            <person name="Richards T.A."/>
            <person name="Rocap G."/>
            <person name="Roy S.W."/>
            <person name="Sarai C."/>
            <person name="Schaack S."/>
            <person name="Shirato S."/>
            <person name="Slamovits C.H."/>
            <person name="Spencer D.F."/>
            <person name="Suzuki S."/>
            <person name="Worden A.Z."/>
            <person name="Zauner S."/>
            <person name="Barry K."/>
            <person name="Bell C."/>
            <person name="Bharti A.K."/>
            <person name="Crow J.A."/>
            <person name="Grimwood J."/>
            <person name="Kramer R."/>
            <person name="Lindquist E."/>
            <person name="Lucas S."/>
            <person name="Salamov A."/>
            <person name="McFadden G.I."/>
            <person name="Lane C.E."/>
            <person name="Keeling P.J."/>
            <person name="Gray M.W."/>
            <person name="Grigoriev I.V."/>
            <person name="Archibald J.M."/>
        </authorList>
    </citation>
    <scope>NUCLEOTIDE SEQUENCE</scope>
    <source>
        <strain evidence="4">CCMP2712</strain>
    </source>
</reference>
<feature type="signal peptide" evidence="1">
    <location>
        <begin position="1"/>
        <end position="18"/>
    </location>
</feature>
<dbReference type="HOGENOM" id="CLU_1380431_0_0_1"/>
<accession>L1J0E3</accession>
<dbReference type="PaxDb" id="55529-EKX41971"/>
<feature type="chain" id="PRO_5008770729" evidence="1">
    <location>
        <begin position="19"/>
        <end position="198"/>
    </location>
</feature>
<dbReference type="RefSeq" id="XP_005828951.1">
    <property type="nucleotide sequence ID" value="XM_005828894.1"/>
</dbReference>
<evidence type="ECO:0000313" key="3">
    <source>
        <dbReference type="EnsemblProtists" id="EKX41971"/>
    </source>
</evidence>
<keyword evidence="4" id="KW-1185">Reference proteome</keyword>
<dbReference type="GeneID" id="17298508"/>
<proteinExistence type="predicted"/>
<evidence type="ECO:0000256" key="1">
    <source>
        <dbReference type="SAM" id="SignalP"/>
    </source>
</evidence>
<dbReference type="Proteomes" id="UP000011087">
    <property type="component" value="Unassembled WGS sequence"/>
</dbReference>
<evidence type="ECO:0000313" key="2">
    <source>
        <dbReference type="EMBL" id="EKX41971.1"/>
    </source>
</evidence>